<dbReference type="Proteomes" id="UP000054630">
    <property type="component" value="Unassembled WGS sequence"/>
</dbReference>
<feature type="compositionally biased region" description="Basic and acidic residues" evidence="1">
    <location>
        <begin position="25"/>
        <end position="37"/>
    </location>
</feature>
<keyword evidence="3" id="KW-1185">Reference proteome</keyword>
<evidence type="ECO:0000256" key="1">
    <source>
        <dbReference type="SAM" id="MobiDB-lite"/>
    </source>
</evidence>
<evidence type="ECO:0000313" key="2">
    <source>
        <dbReference type="EMBL" id="KRX13507.1"/>
    </source>
</evidence>
<gene>
    <name evidence="2" type="ORF">T07_9876</name>
</gene>
<feature type="region of interest" description="Disordered" evidence="1">
    <location>
        <begin position="75"/>
        <end position="109"/>
    </location>
</feature>
<comment type="caution">
    <text evidence="2">The sequence shown here is derived from an EMBL/GenBank/DDBJ whole genome shotgun (WGS) entry which is preliminary data.</text>
</comment>
<reference evidence="2 3" key="1">
    <citation type="submission" date="2015-01" db="EMBL/GenBank/DDBJ databases">
        <title>Evolution of Trichinella species and genotypes.</title>
        <authorList>
            <person name="Korhonen P.K."/>
            <person name="Edoardo P."/>
            <person name="Giuseppe L.R."/>
            <person name="Gasser R.B."/>
        </authorList>
    </citation>
    <scope>NUCLEOTIDE SEQUENCE [LARGE SCALE GENOMIC DNA]</scope>
    <source>
        <strain evidence="2">ISS37</strain>
    </source>
</reference>
<dbReference type="EMBL" id="JYDL01000197">
    <property type="protein sequence ID" value="KRX13507.1"/>
    <property type="molecule type" value="Genomic_DNA"/>
</dbReference>
<sequence length="134" mass="14783">MGNKRDQNRPESSDKSGQGSSSLRLARETGIRHDPLAEGRSAGTSFRCLPGSQFWNDETGVISRPNRAVISVQVQDSDSEMRHSSPLSRQKPLGISLSPGRLDTPRGVANTTSCRWGRFRLEPLLPNLDRDRIG</sequence>
<accession>A0A0V0RG78</accession>
<proteinExistence type="predicted"/>
<organism evidence="2 3">
    <name type="scientific">Trichinella nelsoni</name>
    <dbReference type="NCBI Taxonomy" id="6336"/>
    <lineage>
        <taxon>Eukaryota</taxon>
        <taxon>Metazoa</taxon>
        <taxon>Ecdysozoa</taxon>
        <taxon>Nematoda</taxon>
        <taxon>Enoplea</taxon>
        <taxon>Dorylaimia</taxon>
        <taxon>Trichinellida</taxon>
        <taxon>Trichinellidae</taxon>
        <taxon>Trichinella</taxon>
    </lineage>
</organism>
<dbReference type="OrthoDB" id="5918892at2759"/>
<name>A0A0V0RG78_9BILA</name>
<feature type="region of interest" description="Disordered" evidence="1">
    <location>
        <begin position="1"/>
        <end position="44"/>
    </location>
</feature>
<dbReference type="AlphaFoldDB" id="A0A0V0RG78"/>
<evidence type="ECO:0000313" key="3">
    <source>
        <dbReference type="Proteomes" id="UP000054630"/>
    </source>
</evidence>
<protein>
    <submittedName>
        <fullName evidence="2">Uncharacterized protein</fullName>
    </submittedName>
</protein>
<feature type="compositionally biased region" description="Basic and acidic residues" evidence="1">
    <location>
        <begin position="1"/>
        <end position="14"/>
    </location>
</feature>